<dbReference type="EMBL" id="QPIW01000042">
    <property type="protein sequence ID" value="RDB02501.1"/>
    <property type="molecule type" value="Genomic_DNA"/>
</dbReference>
<keyword evidence="2" id="KW-1185">Reference proteome</keyword>
<dbReference type="OrthoDB" id="9957785at2"/>
<name>A0A369HY92_9BACT</name>
<organism evidence="1 2">
    <name type="scientific">Runella aurantiaca</name>
    <dbReference type="NCBI Taxonomy" id="2282308"/>
    <lineage>
        <taxon>Bacteria</taxon>
        <taxon>Pseudomonadati</taxon>
        <taxon>Bacteroidota</taxon>
        <taxon>Cytophagia</taxon>
        <taxon>Cytophagales</taxon>
        <taxon>Spirosomataceae</taxon>
        <taxon>Runella</taxon>
    </lineage>
</organism>
<proteinExistence type="predicted"/>
<sequence length="62" mass="7326">MKIKKLTPTTAKLPENERIIGGDATPKLFNKRDVKQTEREYQEFLQKKKEAKRDKIQKKPNV</sequence>
<reference evidence="1 2" key="1">
    <citation type="submission" date="2018-07" db="EMBL/GenBank/DDBJ databases">
        <title>Genome analysis of Runella aurantiaca.</title>
        <authorList>
            <person name="Yang X."/>
        </authorList>
    </citation>
    <scope>NUCLEOTIDE SEQUENCE [LARGE SCALE GENOMIC DNA]</scope>
    <source>
        <strain evidence="1 2">YX9</strain>
    </source>
</reference>
<dbReference type="Proteomes" id="UP000253141">
    <property type="component" value="Unassembled WGS sequence"/>
</dbReference>
<gene>
    <name evidence="1" type="ORF">DVG78_28690</name>
</gene>
<evidence type="ECO:0000313" key="2">
    <source>
        <dbReference type="Proteomes" id="UP000253141"/>
    </source>
</evidence>
<dbReference type="AlphaFoldDB" id="A0A369HY92"/>
<protein>
    <submittedName>
        <fullName evidence="1">Uncharacterized protein</fullName>
    </submittedName>
</protein>
<evidence type="ECO:0000313" key="1">
    <source>
        <dbReference type="EMBL" id="RDB02501.1"/>
    </source>
</evidence>
<comment type="caution">
    <text evidence="1">The sequence shown here is derived from an EMBL/GenBank/DDBJ whole genome shotgun (WGS) entry which is preliminary data.</text>
</comment>
<dbReference type="RefSeq" id="WP_114464449.1">
    <property type="nucleotide sequence ID" value="NZ_QPIW01000042.1"/>
</dbReference>
<accession>A0A369HY92</accession>